<dbReference type="EMBL" id="GEEE01014016">
    <property type="protein sequence ID" value="JAP49209.1"/>
    <property type="molecule type" value="Transcribed_RNA"/>
</dbReference>
<keyword evidence="2" id="KW-0732">Signal</keyword>
<dbReference type="PROSITE" id="PS50835">
    <property type="entry name" value="IG_LIKE"/>
    <property type="match status" value="1"/>
</dbReference>
<feature type="chain" id="PRO_5007051042" description="Ig-like domain-containing protein" evidence="2">
    <location>
        <begin position="31"/>
        <end position="1270"/>
    </location>
</feature>
<protein>
    <recommendedName>
        <fullName evidence="3">Ig-like domain-containing protein</fullName>
    </recommendedName>
</protein>
<accession>A0A0X3PBK4</accession>
<evidence type="ECO:0000259" key="3">
    <source>
        <dbReference type="PROSITE" id="PS50835"/>
    </source>
</evidence>
<reference evidence="4" key="1">
    <citation type="submission" date="2016-01" db="EMBL/GenBank/DDBJ databases">
        <title>Reference transcriptome for the parasite Schistocephalus solidus: insights into the molecular evolution of parasitism.</title>
        <authorList>
            <person name="Hebert F.O."/>
            <person name="Grambauer S."/>
            <person name="Barber I."/>
            <person name="Landry C.R."/>
            <person name="Aubin-Horth N."/>
        </authorList>
    </citation>
    <scope>NUCLEOTIDE SEQUENCE</scope>
</reference>
<organism evidence="4">
    <name type="scientific">Schistocephalus solidus</name>
    <name type="common">Tapeworm</name>
    <dbReference type="NCBI Taxonomy" id="70667"/>
    <lineage>
        <taxon>Eukaryota</taxon>
        <taxon>Metazoa</taxon>
        <taxon>Spiralia</taxon>
        <taxon>Lophotrochozoa</taxon>
        <taxon>Platyhelminthes</taxon>
        <taxon>Cestoda</taxon>
        <taxon>Eucestoda</taxon>
        <taxon>Diphyllobothriidea</taxon>
        <taxon>Diphyllobothriidae</taxon>
        <taxon>Schistocephalus</taxon>
    </lineage>
</organism>
<feature type="transmembrane region" description="Helical" evidence="1">
    <location>
        <begin position="1107"/>
        <end position="1128"/>
    </location>
</feature>
<evidence type="ECO:0000256" key="2">
    <source>
        <dbReference type="SAM" id="SignalP"/>
    </source>
</evidence>
<feature type="signal peptide" evidence="2">
    <location>
        <begin position="1"/>
        <end position="30"/>
    </location>
</feature>
<keyword evidence="1" id="KW-1133">Transmembrane helix</keyword>
<name>A0A0X3PBK4_SCHSO</name>
<proteinExistence type="predicted"/>
<feature type="non-terminal residue" evidence="4">
    <location>
        <position position="1"/>
    </location>
</feature>
<sequence length="1270" mass="145267">NIYPCAVVRWPSQSQMDGLILLVFLTILSGHLPAQVNCGLVHYFDVLSMNSLLIKGYDECNVSDPRYKITKKAPKTYSVSKCNPPGIFYMTCVDTIIKIIQVGAVHVRITPDITDLVGVRHPTISCNLVEDDPNIKLYFVHMTGEKIFKIIKNQLYQKEKYKEHKSGTYACAYTYNGVRVVVKTRTYHVYPEPSISADAHKVLFNNEHHFRSTRVIKTYYHLTRVQTLKVNKNYFFNNYKHHRVEVAYRIKISHWVYTGIIIVPELLPLGTLPSYLTTAVMRPNVPVFFGDLEPPEFLCESLENRYCWHNLIWSYVSGKELMQPRGNRLVAGINARNHDSGEYHCKYKENIVLKVKMHYVESSQLIFTPDVGVITSLNVPIITCRLKTSHYLQEYISIDFTFSYQIKPFEIRKNTLKLKSLTHGNWTYKCQLSHPVYTLEISHTFRIVLEVNITITPDQLIMYSNQMKNITCSLRPPEAATSYEITWKRLNGCPSHYVNPYNKTILEPATDVLPCTATYMCEARGGQNKLTKIHTIVIAHESLSLVGVDSPVVYVGEGVPLQCHLFPEWKVPTDVDWEFSPSGMKWTTNPPARARVKFVTWMEQGLAKVKCHVPERTAVWSTIYVLNRPQLSLANKENTVLLVGIGKPAECVAYADPSPPLPYPRLPTWVKNSKYPEAEIRGNLLLFSKAPPKNQAKFQCKYQHHGISVSREFTFEVYELWQLVSNQLKASDSVLQLGEAYQDTCSTKALTRNLKSTTSNFSDLVVEQAAGANFKVHVQGNQVQCKSPKKWACFTLTCNNFLLNIRLPPVRRTRCYIEKGKVSMVPHPKTVIKGSTLRCDCTAEPRHYIRMEWTAKSITGREVPMDGYGNLGIIPPNFPGRSATVTCKAYFLINGVRTPVGEDKTSIELSDIIDVDLNYTNAEGLSPGETVACPDPSTIFLPDDAAWNGFAVQDKRTVQVPQKINTGVHLMGCEVRTNRAWTRKAYTLPIIVRKPEIHLSSYKVTVNEKFRCYAIGSNSRHFLYKVRNLQTYTYGNFCPAADSNSGILKFDPICPVGLQKIQCTVYGDPRHGIPETSRILEINLLGYDPILTEDDIVLTPMPLRTIIMFWILWFFVLAFNVAFMAYIFNQNSLYRITQMQVMNRRRTGGTRLNRRMENMPFVYIQRSELDGQLFRRLRLIIDLYRGFLELGDRWLLLWTMNKKEIRLKMLKHFREFLERGERIGRPSVREGARSRYVLSTFLSTDSAYARGGQSTNFGPRNAGPRASVKK</sequence>
<evidence type="ECO:0000313" key="4">
    <source>
        <dbReference type="EMBL" id="JAP49209.1"/>
    </source>
</evidence>
<keyword evidence="1" id="KW-0472">Membrane</keyword>
<dbReference type="InterPro" id="IPR007110">
    <property type="entry name" value="Ig-like_dom"/>
</dbReference>
<gene>
    <name evidence="4" type="ORF">TR167532</name>
</gene>
<evidence type="ECO:0000256" key="1">
    <source>
        <dbReference type="SAM" id="Phobius"/>
    </source>
</evidence>
<keyword evidence="1" id="KW-0812">Transmembrane</keyword>
<dbReference type="AlphaFoldDB" id="A0A0X3PBK4"/>
<feature type="domain" description="Ig-like" evidence="3">
    <location>
        <begin position="629"/>
        <end position="714"/>
    </location>
</feature>